<name>A0A5J4S7M4_9EUKA</name>
<feature type="non-terminal residue" evidence="2">
    <location>
        <position position="1"/>
    </location>
</feature>
<dbReference type="Proteomes" id="UP000324800">
    <property type="component" value="Unassembled WGS sequence"/>
</dbReference>
<protein>
    <submittedName>
        <fullName evidence="2">Uncharacterized protein</fullName>
    </submittedName>
</protein>
<sequence length="20" mass="1978">GVECGQVQQGSQASVSGGWN</sequence>
<evidence type="ECO:0000256" key="1">
    <source>
        <dbReference type="SAM" id="MobiDB-lite"/>
    </source>
</evidence>
<accession>A0A5J4S7M4</accession>
<dbReference type="EMBL" id="SNRW01040797">
    <property type="protein sequence ID" value="KAA6341373.1"/>
    <property type="molecule type" value="Genomic_DNA"/>
</dbReference>
<proteinExistence type="predicted"/>
<evidence type="ECO:0000313" key="3">
    <source>
        <dbReference type="Proteomes" id="UP000324800"/>
    </source>
</evidence>
<evidence type="ECO:0000313" key="2">
    <source>
        <dbReference type="EMBL" id="KAA6341373.1"/>
    </source>
</evidence>
<gene>
    <name evidence="2" type="ORF">EZS28_052465</name>
</gene>
<reference evidence="2 3" key="1">
    <citation type="submission" date="2019-03" db="EMBL/GenBank/DDBJ databases">
        <title>Single cell metagenomics reveals metabolic interactions within the superorganism composed of flagellate Streblomastix strix and complex community of Bacteroidetes bacteria on its surface.</title>
        <authorList>
            <person name="Treitli S.C."/>
            <person name="Kolisko M."/>
            <person name="Husnik F."/>
            <person name="Keeling P."/>
            <person name="Hampl V."/>
        </authorList>
    </citation>
    <scope>NUCLEOTIDE SEQUENCE [LARGE SCALE GENOMIC DNA]</scope>
    <source>
        <strain evidence="2">ST1C</strain>
    </source>
</reference>
<dbReference type="AlphaFoldDB" id="A0A5J4S7M4"/>
<comment type="caution">
    <text evidence="2">The sequence shown here is derived from an EMBL/GenBank/DDBJ whole genome shotgun (WGS) entry which is preliminary data.</text>
</comment>
<feature type="region of interest" description="Disordered" evidence="1">
    <location>
        <begin position="1"/>
        <end position="20"/>
    </location>
</feature>
<organism evidence="2 3">
    <name type="scientific">Streblomastix strix</name>
    <dbReference type="NCBI Taxonomy" id="222440"/>
    <lineage>
        <taxon>Eukaryota</taxon>
        <taxon>Metamonada</taxon>
        <taxon>Preaxostyla</taxon>
        <taxon>Oxymonadida</taxon>
        <taxon>Streblomastigidae</taxon>
        <taxon>Streblomastix</taxon>
    </lineage>
</organism>